<evidence type="ECO:0000313" key="2">
    <source>
        <dbReference type="EMBL" id="UQC77016.1"/>
    </source>
</evidence>
<evidence type="ECO:0000256" key="1">
    <source>
        <dbReference type="SAM" id="MobiDB-lite"/>
    </source>
</evidence>
<proteinExistence type="predicted"/>
<dbReference type="GeneID" id="73336524"/>
<name>A0A9Q8WBE7_9PEZI</name>
<sequence>MPGDSVILEYLSIFIAPQGRGVLRAAHPLPGLDLRCNWAKRGGSQAGQEEPPSHPPPWSPPPPPPIWHPTPQTSGNEMAYEVWTVERAPFLSLVHISFSWSGDVTSPLKKREETGERVGIGRSLDPSKRTRNMIWKLVTGTDGFVFGVAPSDAVVRQAWDVCELIRSLVRSSCARFHTEAKTSGNPDRVTSVWTQTISPMQTHQRSESRYATNHEVAVPGARRKTGKQSSTAQVTDRIRKTARKKILEGGELRVENARPLFILVYACSSHSFREKSDLFTLALCWKGEWQCNCGGHRPDLTLLVIIQEFKMQGRVCVPSAYFNLVRVFLATLYFGARRDETFDVSAGLVLVMQLHSFALFMPDSGTMNIIPPFRLLHVLCQDISPNLCIWHVVNRLRFGGHIGGKYPPSVGSQPQRTNGFMSQQFNMYVRISRYPTGDGGAFSRSLLRSRYTECTTEAARWHERSPLAPRRRAQVLPRTAAGLDGMPKLLPARFRSRRVNAIVSAVSSPTERLRYTLFALHVHMLPRLSPASAIASRTFLGASIVTEGWPSWLWRQVKVSLTSVSWWGNPREFESRPFHFAFFGIDYYMWHVTSRFVLRLTGRYDGKIFDQVLRLSAGNSKTIMINLDLDTRSHHSQSPLRDLSSPFIPFSLFSFSARPG</sequence>
<dbReference type="KEGG" id="clup:CLUP02_02482"/>
<evidence type="ECO:0000313" key="3">
    <source>
        <dbReference type="Proteomes" id="UP000830671"/>
    </source>
</evidence>
<reference evidence="2" key="1">
    <citation type="journal article" date="2021" name="Mol. Plant Microbe Interact.">
        <title>Complete Genome Sequence of the Plant-Pathogenic Fungus Colletotrichum lupini.</title>
        <authorList>
            <person name="Baroncelli R."/>
            <person name="Pensec F."/>
            <person name="Da Lio D."/>
            <person name="Boufleur T."/>
            <person name="Vicente I."/>
            <person name="Sarrocco S."/>
            <person name="Picot A."/>
            <person name="Baraldi E."/>
            <person name="Sukno S."/>
            <person name="Thon M."/>
            <person name="Le Floch G."/>
        </authorList>
    </citation>
    <scope>NUCLEOTIDE SEQUENCE</scope>
    <source>
        <strain evidence="2">IMI 504893</strain>
    </source>
</reference>
<organism evidence="2 3">
    <name type="scientific">Colletotrichum lupini</name>
    <dbReference type="NCBI Taxonomy" id="145971"/>
    <lineage>
        <taxon>Eukaryota</taxon>
        <taxon>Fungi</taxon>
        <taxon>Dikarya</taxon>
        <taxon>Ascomycota</taxon>
        <taxon>Pezizomycotina</taxon>
        <taxon>Sordariomycetes</taxon>
        <taxon>Hypocreomycetidae</taxon>
        <taxon>Glomerellales</taxon>
        <taxon>Glomerellaceae</taxon>
        <taxon>Colletotrichum</taxon>
        <taxon>Colletotrichum acutatum species complex</taxon>
    </lineage>
</organism>
<dbReference type="AlphaFoldDB" id="A0A9Q8WBE7"/>
<protein>
    <submittedName>
        <fullName evidence="2">Uncharacterized protein</fullName>
    </submittedName>
</protein>
<keyword evidence="3" id="KW-1185">Reference proteome</keyword>
<dbReference type="RefSeq" id="XP_049138657.1">
    <property type="nucleotide sequence ID" value="XM_049281514.1"/>
</dbReference>
<dbReference type="EMBL" id="CP019474">
    <property type="protein sequence ID" value="UQC77016.1"/>
    <property type="molecule type" value="Genomic_DNA"/>
</dbReference>
<gene>
    <name evidence="2" type="ORF">CLUP02_02482</name>
</gene>
<accession>A0A9Q8WBE7</accession>
<feature type="region of interest" description="Disordered" evidence="1">
    <location>
        <begin position="37"/>
        <end position="73"/>
    </location>
</feature>
<dbReference type="Proteomes" id="UP000830671">
    <property type="component" value="Chromosome 2"/>
</dbReference>
<feature type="compositionally biased region" description="Pro residues" evidence="1">
    <location>
        <begin position="53"/>
        <end position="68"/>
    </location>
</feature>